<dbReference type="InterPro" id="IPR003423">
    <property type="entry name" value="OMP_efflux"/>
</dbReference>
<evidence type="ECO:0000256" key="1">
    <source>
        <dbReference type="ARBA" id="ARBA00004442"/>
    </source>
</evidence>
<dbReference type="Pfam" id="PF02321">
    <property type="entry name" value="OEP"/>
    <property type="match status" value="1"/>
</dbReference>
<keyword evidence="4" id="KW-1134">Transmembrane beta strand</keyword>
<dbReference type="GO" id="GO:1990281">
    <property type="term" value="C:efflux pump complex"/>
    <property type="evidence" value="ECO:0007669"/>
    <property type="project" value="TreeGrafter"/>
</dbReference>
<name>A0A1W2HB63_9BACT</name>
<dbReference type="GO" id="GO:0015288">
    <property type="term" value="F:porin activity"/>
    <property type="evidence" value="ECO:0007669"/>
    <property type="project" value="TreeGrafter"/>
</dbReference>
<gene>
    <name evidence="10" type="ORF">SAMN00777080_4697</name>
</gene>
<comment type="subcellular location">
    <subcellularLocation>
        <location evidence="1">Cell outer membrane</location>
    </subcellularLocation>
</comment>
<evidence type="ECO:0000256" key="8">
    <source>
        <dbReference type="SAM" id="Coils"/>
    </source>
</evidence>
<evidence type="ECO:0000256" key="6">
    <source>
        <dbReference type="ARBA" id="ARBA00023136"/>
    </source>
</evidence>
<keyword evidence="11" id="KW-1185">Reference proteome</keyword>
<keyword evidence="6" id="KW-0472">Membrane</keyword>
<evidence type="ECO:0000256" key="9">
    <source>
        <dbReference type="SAM" id="SignalP"/>
    </source>
</evidence>
<dbReference type="GO" id="GO:0015562">
    <property type="term" value="F:efflux transmembrane transporter activity"/>
    <property type="evidence" value="ECO:0007669"/>
    <property type="project" value="InterPro"/>
</dbReference>
<keyword evidence="3" id="KW-0813">Transport</keyword>
<dbReference type="STRING" id="758820.SAMN00777080_4697"/>
<comment type="similarity">
    <text evidence="2">Belongs to the outer membrane factor (OMF) (TC 1.B.17) family.</text>
</comment>
<organism evidence="10 11">
    <name type="scientific">Aquiflexum balticum DSM 16537</name>
    <dbReference type="NCBI Taxonomy" id="758820"/>
    <lineage>
        <taxon>Bacteria</taxon>
        <taxon>Pseudomonadati</taxon>
        <taxon>Bacteroidota</taxon>
        <taxon>Cytophagia</taxon>
        <taxon>Cytophagales</taxon>
        <taxon>Cyclobacteriaceae</taxon>
        <taxon>Aquiflexum</taxon>
    </lineage>
</organism>
<dbReference type="OrthoDB" id="1674454at2"/>
<evidence type="ECO:0000256" key="5">
    <source>
        <dbReference type="ARBA" id="ARBA00022692"/>
    </source>
</evidence>
<evidence type="ECO:0000313" key="11">
    <source>
        <dbReference type="Proteomes" id="UP000192333"/>
    </source>
</evidence>
<dbReference type="Gene3D" id="1.20.1600.10">
    <property type="entry name" value="Outer membrane efflux proteins (OEP)"/>
    <property type="match status" value="1"/>
</dbReference>
<proteinExistence type="inferred from homology"/>
<evidence type="ECO:0000256" key="2">
    <source>
        <dbReference type="ARBA" id="ARBA00007613"/>
    </source>
</evidence>
<evidence type="ECO:0000256" key="3">
    <source>
        <dbReference type="ARBA" id="ARBA00022448"/>
    </source>
</evidence>
<dbReference type="RefSeq" id="WP_084122971.1">
    <property type="nucleotide sequence ID" value="NZ_LT838813.1"/>
</dbReference>
<feature type="chain" id="PRO_5012642106" evidence="9">
    <location>
        <begin position="25"/>
        <end position="440"/>
    </location>
</feature>
<evidence type="ECO:0000256" key="7">
    <source>
        <dbReference type="ARBA" id="ARBA00023237"/>
    </source>
</evidence>
<dbReference type="PANTHER" id="PTHR30026">
    <property type="entry name" value="OUTER MEMBRANE PROTEIN TOLC"/>
    <property type="match status" value="1"/>
</dbReference>
<dbReference type="Proteomes" id="UP000192333">
    <property type="component" value="Chromosome I"/>
</dbReference>
<keyword evidence="9" id="KW-0732">Signal</keyword>
<dbReference type="PANTHER" id="PTHR30026:SF20">
    <property type="entry name" value="OUTER MEMBRANE PROTEIN TOLC"/>
    <property type="match status" value="1"/>
</dbReference>
<dbReference type="GO" id="GO:0009279">
    <property type="term" value="C:cell outer membrane"/>
    <property type="evidence" value="ECO:0007669"/>
    <property type="project" value="UniProtKB-SubCell"/>
</dbReference>
<dbReference type="AlphaFoldDB" id="A0A1W2HB63"/>
<keyword evidence="7" id="KW-0998">Cell outer membrane</keyword>
<protein>
    <submittedName>
        <fullName evidence="10">Outer membrane factor, OMF family</fullName>
    </submittedName>
</protein>
<reference evidence="11" key="1">
    <citation type="submission" date="2017-04" db="EMBL/GenBank/DDBJ databases">
        <authorList>
            <person name="Varghese N."/>
            <person name="Submissions S."/>
        </authorList>
    </citation>
    <scope>NUCLEOTIDE SEQUENCE [LARGE SCALE GENOMIC DNA]</scope>
    <source>
        <strain evidence="11">DSM 16537</strain>
    </source>
</reference>
<keyword evidence="5" id="KW-0812">Transmembrane</keyword>
<feature type="coiled-coil region" evidence="8">
    <location>
        <begin position="161"/>
        <end position="219"/>
    </location>
</feature>
<dbReference type="InterPro" id="IPR051906">
    <property type="entry name" value="TolC-like"/>
</dbReference>
<sequence>MLVNTHIHKLILVLLLIISTQAKAQVKEWSLEACIDTALVQNKNVLIAKNQGEIAQLKNQEAKSQLLPKVFLQGDYRYFTELPYQLMPQSAFGGPEGVFKEIQFGVPHNISANLTFKMPLYDPQVMGSIKASAAYQELTFLQEAKTKEQVYLEVSNLYYNAQILKNKLAFIRENLSNSQKLQKNIRLLFEQTLAQRTDLDKVLLQNQQLESAAIQVESQYETVLRALKFVMGLPLDTEMEIPLEIHLKETEEWTTQKTLDEMIQEKKHLVSLLELSTLKNSRIPNLALYGNYGQTGFGFTGNPESFLNFFPVSFVGVQLSVPLFNGTVTHKKINQKKIELQNDQLQQELIAQQTDMLHQNALLQIQVAKNQLQTSQQQILLAESVYQRTLLQQQEGLVSLSEVLLADNALRDAQQDYINTMVEYLKANLDIKKTSGNLLN</sequence>
<feature type="signal peptide" evidence="9">
    <location>
        <begin position="1"/>
        <end position="24"/>
    </location>
</feature>
<keyword evidence="8" id="KW-0175">Coiled coil</keyword>
<evidence type="ECO:0000313" key="10">
    <source>
        <dbReference type="EMBL" id="SMD46021.1"/>
    </source>
</evidence>
<feature type="coiled-coil region" evidence="8">
    <location>
        <begin position="335"/>
        <end position="378"/>
    </location>
</feature>
<accession>A0A1W2HB63</accession>
<evidence type="ECO:0000256" key="4">
    <source>
        <dbReference type="ARBA" id="ARBA00022452"/>
    </source>
</evidence>
<dbReference type="EMBL" id="LT838813">
    <property type="protein sequence ID" value="SMD46021.1"/>
    <property type="molecule type" value="Genomic_DNA"/>
</dbReference>
<dbReference type="SUPFAM" id="SSF56954">
    <property type="entry name" value="Outer membrane efflux proteins (OEP)"/>
    <property type="match status" value="1"/>
</dbReference>